<dbReference type="EMBL" id="JBHUOQ010000001">
    <property type="protein sequence ID" value="MFD2830355.1"/>
    <property type="molecule type" value="Genomic_DNA"/>
</dbReference>
<evidence type="ECO:0000256" key="1">
    <source>
        <dbReference type="ARBA" id="ARBA00006926"/>
    </source>
</evidence>
<dbReference type="PRINTS" id="PR01011">
    <property type="entry name" value="GLUTPROXDASE"/>
</dbReference>
<dbReference type="CDD" id="cd00340">
    <property type="entry name" value="GSH_Peroxidase"/>
    <property type="match status" value="1"/>
</dbReference>
<keyword evidence="3 4" id="KW-0560">Oxidoreductase</keyword>
<organism evidence="5 6">
    <name type="scientific">Corticicoccus populi</name>
    <dbReference type="NCBI Taxonomy" id="1812821"/>
    <lineage>
        <taxon>Bacteria</taxon>
        <taxon>Bacillati</taxon>
        <taxon>Bacillota</taxon>
        <taxon>Bacilli</taxon>
        <taxon>Bacillales</taxon>
        <taxon>Staphylococcaceae</taxon>
        <taxon>Corticicoccus</taxon>
    </lineage>
</organism>
<dbReference type="SUPFAM" id="SSF52833">
    <property type="entry name" value="Thioredoxin-like"/>
    <property type="match status" value="1"/>
</dbReference>
<comment type="caution">
    <text evidence="5">The sequence shown here is derived from an EMBL/GenBank/DDBJ whole genome shotgun (WGS) entry which is preliminary data.</text>
</comment>
<dbReference type="GO" id="GO:0004601">
    <property type="term" value="F:peroxidase activity"/>
    <property type="evidence" value="ECO:0007669"/>
    <property type="project" value="UniProtKB-KW"/>
</dbReference>
<dbReference type="PANTHER" id="PTHR11592">
    <property type="entry name" value="GLUTATHIONE PEROXIDASE"/>
    <property type="match status" value="1"/>
</dbReference>
<evidence type="ECO:0000256" key="3">
    <source>
        <dbReference type="ARBA" id="ARBA00023002"/>
    </source>
</evidence>
<evidence type="ECO:0000256" key="2">
    <source>
        <dbReference type="ARBA" id="ARBA00022559"/>
    </source>
</evidence>
<gene>
    <name evidence="5" type="ORF">ACFSX4_07705</name>
</gene>
<dbReference type="PIRSF" id="PIRSF000303">
    <property type="entry name" value="Glutathion_perox"/>
    <property type="match status" value="1"/>
</dbReference>
<evidence type="ECO:0000313" key="5">
    <source>
        <dbReference type="EMBL" id="MFD2830355.1"/>
    </source>
</evidence>
<protein>
    <recommendedName>
        <fullName evidence="4">Glutathione peroxidase</fullName>
    </recommendedName>
</protein>
<keyword evidence="2 4" id="KW-0575">Peroxidase</keyword>
<dbReference type="InterPro" id="IPR029760">
    <property type="entry name" value="GPX_CS"/>
</dbReference>
<dbReference type="InterPro" id="IPR036249">
    <property type="entry name" value="Thioredoxin-like_sf"/>
</dbReference>
<accession>A0ABW5WVB7</accession>
<dbReference type="Pfam" id="PF00255">
    <property type="entry name" value="GSHPx"/>
    <property type="match status" value="1"/>
</dbReference>
<dbReference type="PROSITE" id="PS51355">
    <property type="entry name" value="GLUTATHIONE_PEROXID_3"/>
    <property type="match status" value="1"/>
</dbReference>
<comment type="similarity">
    <text evidence="1 4">Belongs to the glutathione peroxidase family.</text>
</comment>
<dbReference type="PANTHER" id="PTHR11592:SF78">
    <property type="entry name" value="GLUTATHIONE PEROXIDASE"/>
    <property type="match status" value="1"/>
</dbReference>
<dbReference type="PROSITE" id="PS00763">
    <property type="entry name" value="GLUTATHIONE_PEROXID_2"/>
    <property type="match status" value="1"/>
</dbReference>
<evidence type="ECO:0000313" key="6">
    <source>
        <dbReference type="Proteomes" id="UP001597519"/>
    </source>
</evidence>
<reference evidence="6" key="1">
    <citation type="journal article" date="2019" name="Int. J. Syst. Evol. Microbiol.">
        <title>The Global Catalogue of Microorganisms (GCM) 10K type strain sequencing project: providing services to taxonomists for standard genome sequencing and annotation.</title>
        <authorList>
            <consortium name="The Broad Institute Genomics Platform"/>
            <consortium name="The Broad Institute Genome Sequencing Center for Infectious Disease"/>
            <person name="Wu L."/>
            <person name="Ma J."/>
        </authorList>
    </citation>
    <scope>NUCLEOTIDE SEQUENCE [LARGE SCALE GENOMIC DNA]</scope>
    <source>
        <strain evidence="6">KCTC 33575</strain>
    </source>
</reference>
<sequence length="158" mass="17838">MSIYDFEVTKENGESYSLNQYEGRLMIIVNTATKCGLSGQFEELEMLYQKYKEDGLIILGFPSNQFKQELGSAEESAESCRLTYGVTFPMHQLTVINGKDAAPLFKYLKEHAPGTMGNSIKWNFTKFLVSPDGEGVKRFAPKTSPKDMVTSIEELLKR</sequence>
<proteinExistence type="inferred from homology"/>
<keyword evidence="6" id="KW-1185">Reference proteome</keyword>
<evidence type="ECO:0000256" key="4">
    <source>
        <dbReference type="RuleBase" id="RU000499"/>
    </source>
</evidence>
<dbReference type="Proteomes" id="UP001597519">
    <property type="component" value="Unassembled WGS sequence"/>
</dbReference>
<dbReference type="Gene3D" id="3.40.30.10">
    <property type="entry name" value="Glutaredoxin"/>
    <property type="match status" value="1"/>
</dbReference>
<dbReference type="InterPro" id="IPR000889">
    <property type="entry name" value="Glutathione_peroxidase"/>
</dbReference>
<dbReference type="RefSeq" id="WP_377773207.1">
    <property type="nucleotide sequence ID" value="NZ_JBHUOQ010000001.1"/>
</dbReference>
<name>A0ABW5WVB7_9STAP</name>